<dbReference type="Proteomes" id="UP000740926">
    <property type="component" value="Unassembled WGS sequence"/>
</dbReference>
<keyword evidence="3" id="KW-1185">Reference proteome</keyword>
<protein>
    <submittedName>
        <fullName evidence="2">Uncharacterized protein</fullName>
    </submittedName>
</protein>
<feature type="compositionally biased region" description="Basic and acidic residues" evidence="1">
    <location>
        <begin position="28"/>
        <end position="37"/>
    </location>
</feature>
<gene>
    <name evidence="2" type="ORF">G6F50_017960</name>
</gene>
<proteinExistence type="predicted"/>
<evidence type="ECO:0000313" key="2">
    <source>
        <dbReference type="EMBL" id="KAG1529492.1"/>
    </source>
</evidence>
<feature type="compositionally biased region" description="Basic and acidic residues" evidence="1">
    <location>
        <begin position="47"/>
        <end position="61"/>
    </location>
</feature>
<accession>A0A9P6XNJ2</accession>
<sequence>MAMPAGSQPGHHPRRARSAGSAGGRAGRGHERLVQERHRCRHGRRHGAPDADVVHDVEPDGRGLLGHARRQPAGWAP</sequence>
<dbReference type="AlphaFoldDB" id="A0A9P6XNJ2"/>
<feature type="region of interest" description="Disordered" evidence="1">
    <location>
        <begin position="1"/>
        <end position="77"/>
    </location>
</feature>
<dbReference type="EMBL" id="JAANIU010014975">
    <property type="protein sequence ID" value="KAG1529492.1"/>
    <property type="molecule type" value="Genomic_DNA"/>
</dbReference>
<organism evidence="2 3">
    <name type="scientific">Rhizopus delemar</name>
    <dbReference type="NCBI Taxonomy" id="936053"/>
    <lineage>
        <taxon>Eukaryota</taxon>
        <taxon>Fungi</taxon>
        <taxon>Fungi incertae sedis</taxon>
        <taxon>Mucoromycota</taxon>
        <taxon>Mucoromycotina</taxon>
        <taxon>Mucoromycetes</taxon>
        <taxon>Mucorales</taxon>
        <taxon>Mucorineae</taxon>
        <taxon>Rhizopodaceae</taxon>
        <taxon>Rhizopus</taxon>
    </lineage>
</organism>
<evidence type="ECO:0000313" key="3">
    <source>
        <dbReference type="Proteomes" id="UP000740926"/>
    </source>
</evidence>
<evidence type="ECO:0000256" key="1">
    <source>
        <dbReference type="SAM" id="MobiDB-lite"/>
    </source>
</evidence>
<name>A0A9P6XNJ2_9FUNG</name>
<comment type="caution">
    <text evidence="2">The sequence shown here is derived from an EMBL/GenBank/DDBJ whole genome shotgun (WGS) entry which is preliminary data.</text>
</comment>
<reference evidence="2 3" key="1">
    <citation type="journal article" date="2020" name="Microb. Genom.">
        <title>Genetic diversity of clinical and environmental Mucorales isolates obtained from an investigation of mucormycosis cases among solid organ transplant recipients.</title>
        <authorList>
            <person name="Nguyen M.H."/>
            <person name="Kaul D."/>
            <person name="Muto C."/>
            <person name="Cheng S.J."/>
            <person name="Richter R.A."/>
            <person name="Bruno V.M."/>
            <person name="Liu G."/>
            <person name="Beyhan S."/>
            <person name="Sundermann A.J."/>
            <person name="Mounaud S."/>
            <person name="Pasculle A.W."/>
            <person name="Nierman W.C."/>
            <person name="Driscoll E."/>
            <person name="Cumbie R."/>
            <person name="Clancy C.J."/>
            <person name="Dupont C.L."/>
        </authorList>
    </citation>
    <scope>NUCLEOTIDE SEQUENCE [LARGE SCALE GENOMIC DNA]</scope>
    <source>
        <strain evidence="2 3">GL24</strain>
    </source>
</reference>